<name>A0ABQ4KU86_SIMTE</name>
<accession>A0ABQ4KU86</accession>
<organism evidence="1 2">
    <name type="scientific">Siminovitchia terrae</name>
    <name type="common">Bacillus terrae</name>
    <dbReference type="NCBI Taxonomy" id="1914933"/>
    <lineage>
        <taxon>Bacteria</taxon>
        <taxon>Bacillati</taxon>
        <taxon>Bacillota</taxon>
        <taxon>Bacilli</taxon>
        <taxon>Bacillales</taxon>
        <taxon>Bacillaceae</taxon>
        <taxon>Siminovitchia</taxon>
    </lineage>
</organism>
<evidence type="ECO:0000313" key="2">
    <source>
        <dbReference type="Proteomes" id="UP000680670"/>
    </source>
</evidence>
<evidence type="ECO:0000313" key="1">
    <source>
        <dbReference type="EMBL" id="GIN95156.1"/>
    </source>
</evidence>
<dbReference type="Proteomes" id="UP000680670">
    <property type="component" value="Unassembled WGS sequence"/>
</dbReference>
<reference evidence="1 2" key="1">
    <citation type="submission" date="2021-03" db="EMBL/GenBank/DDBJ databases">
        <title>Antimicrobial resistance genes in bacteria isolated from Japanese honey, and their potential for conferring macrolide and lincosamide resistance in the American foulbrood pathogen Paenibacillus larvae.</title>
        <authorList>
            <person name="Okamoto M."/>
            <person name="Kumagai M."/>
            <person name="Kanamori H."/>
            <person name="Takamatsu D."/>
        </authorList>
    </citation>
    <scope>NUCLEOTIDE SEQUENCE [LARGE SCALE GENOMIC DNA]</scope>
    <source>
        <strain evidence="1 2">J6TS1</strain>
    </source>
</reference>
<keyword evidence="2" id="KW-1185">Reference proteome</keyword>
<proteinExistence type="predicted"/>
<gene>
    <name evidence="1" type="ORF">J6TS1_10260</name>
</gene>
<comment type="caution">
    <text evidence="1">The sequence shown here is derived from an EMBL/GenBank/DDBJ whole genome shotgun (WGS) entry which is preliminary data.</text>
</comment>
<protein>
    <submittedName>
        <fullName evidence="1">Uncharacterized protein</fullName>
    </submittedName>
</protein>
<sequence length="64" mass="7552">MINEGSWNRRDNEGNHPVTSEVVAEVEKDLLKKIRKWDMKGSIRYIMIGAEERQDVRVFKPIHT</sequence>
<dbReference type="EMBL" id="BORJ01000002">
    <property type="protein sequence ID" value="GIN95156.1"/>
    <property type="molecule type" value="Genomic_DNA"/>
</dbReference>